<feature type="compositionally biased region" description="Acidic residues" evidence="2">
    <location>
        <begin position="155"/>
        <end position="169"/>
    </location>
</feature>
<proteinExistence type="predicted"/>
<feature type="compositionally biased region" description="Low complexity" evidence="2">
    <location>
        <begin position="111"/>
        <end position="124"/>
    </location>
</feature>
<dbReference type="Pfam" id="PF03330">
    <property type="entry name" value="DPBB_1"/>
    <property type="match status" value="1"/>
</dbReference>
<dbReference type="CDD" id="cd22191">
    <property type="entry name" value="DPBB_RlpA_EXP_N-like"/>
    <property type="match status" value="1"/>
</dbReference>
<evidence type="ECO:0000313" key="6">
    <source>
        <dbReference type="Proteomes" id="UP000054317"/>
    </source>
</evidence>
<gene>
    <name evidence="5" type="ORF">TRAVEDRAFT_32245</name>
</gene>
<feature type="compositionally biased region" description="Low complexity" evidence="2">
    <location>
        <begin position="170"/>
        <end position="247"/>
    </location>
</feature>
<dbReference type="Proteomes" id="UP000054317">
    <property type="component" value="Unassembled WGS sequence"/>
</dbReference>
<keyword evidence="6" id="KW-1185">Reference proteome</keyword>
<dbReference type="PANTHER" id="PTHR31836">
    <property type="match status" value="1"/>
</dbReference>
<feature type="compositionally biased region" description="Acidic residues" evidence="2">
    <location>
        <begin position="127"/>
        <end position="142"/>
    </location>
</feature>
<evidence type="ECO:0000256" key="3">
    <source>
        <dbReference type="SAM" id="SignalP"/>
    </source>
</evidence>
<dbReference type="EMBL" id="JH711798">
    <property type="protein sequence ID" value="EIW51730.1"/>
    <property type="molecule type" value="Genomic_DNA"/>
</dbReference>
<feature type="chain" id="PRO_5004455566" description="RlpA-like protein double-psi beta-barrel domain-containing protein" evidence="3">
    <location>
        <begin position="19"/>
        <end position="353"/>
    </location>
</feature>
<protein>
    <recommendedName>
        <fullName evidence="4">RlpA-like protein double-psi beta-barrel domain-containing protein</fullName>
    </recommendedName>
</protein>
<organism evidence="5 6">
    <name type="scientific">Trametes versicolor (strain FP-101664)</name>
    <name type="common">White-rot fungus</name>
    <name type="synonym">Coriolus versicolor</name>
    <dbReference type="NCBI Taxonomy" id="717944"/>
    <lineage>
        <taxon>Eukaryota</taxon>
        <taxon>Fungi</taxon>
        <taxon>Dikarya</taxon>
        <taxon>Basidiomycota</taxon>
        <taxon>Agaricomycotina</taxon>
        <taxon>Agaricomycetes</taxon>
        <taxon>Polyporales</taxon>
        <taxon>Polyporaceae</taxon>
        <taxon>Trametes</taxon>
    </lineage>
</organism>
<evidence type="ECO:0000256" key="1">
    <source>
        <dbReference type="ARBA" id="ARBA00022729"/>
    </source>
</evidence>
<dbReference type="Gene3D" id="2.40.40.10">
    <property type="entry name" value="RlpA-like domain"/>
    <property type="match status" value="1"/>
</dbReference>
<keyword evidence="1 3" id="KW-0732">Signal</keyword>
<dbReference type="RefSeq" id="XP_008045221.1">
    <property type="nucleotide sequence ID" value="XM_008047030.1"/>
</dbReference>
<dbReference type="KEGG" id="tvs:TRAVEDRAFT_32245"/>
<sequence>MHFLSLASIALVASGASAIVVPRSHVHHARHSAVKPDTYYEGYLEKYSTYHTRYLALNCENEHGKPFFDACCHPLLATETVEKNRAPECNPANQVSSAISSAVSSAVASSTASSAAPAASQVLSTGGDDDDDEDCDDEDDEPTSSASSAAPSATSDDDDEDCEDEDDEPSSSVAPATMTHAASSTHVASSTHATSTEAPATTSTHSVAPSTTQAPTTTKATPTTTKASSTKASSTKAASTPAATSSSDNGPFTGNATFFFQKGIAGACGTVHPDSALIAAMQTERYGDLSKQSSLCGKQVQITNTKNGKTVTVTIADACPTCGTGNDIDLSQGAFDQIATEEEGEVPISWKFI</sequence>
<feature type="compositionally biased region" description="Low complexity" evidence="2">
    <location>
        <begin position="143"/>
        <end position="154"/>
    </location>
</feature>
<evidence type="ECO:0000259" key="4">
    <source>
        <dbReference type="Pfam" id="PF03330"/>
    </source>
</evidence>
<evidence type="ECO:0000256" key="2">
    <source>
        <dbReference type="SAM" id="MobiDB-lite"/>
    </source>
</evidence>
<reference evidence="6" key="1">
    <citation type="journal article" date="2012" name="Science">
        <title>The Paleozoic origin of enzymatic lignin decomposition reconstructed from 31 fungal genomes.</title>
        <authorList>
            <person name="Floudas D."/>
            <person name="Binder M."/>
            <person name="Riley R."/>
            <person name="Barry K."/>
            <person name="Blanchette R.A."/>
            <person name="Henrissat B."/>
            <person name="Martinez A.T."/>
            <person name="Otillar R."/>
            <person name="Spatafora J.W."/>
            <person name="Yadav J.S."/>
            <person name="Aerts A."/>
            <person name="Benoit I."/>
            <person name="Boyd A."/>
            <person name="Carlson A."/>
            <person name="Copeland A."/>
            <person name="Coutinho P.M."/>
            <person name="de Vries R.P."/>
            <person name="Ferreira P."/>
            <person name="Findley K."/>
            <person name="Foster B."/>
            <person name="Gaskell J."/>
            <person name="Glotzer D."/>
            <person name="Gorecki P."/>
            <person name="Heitman J."/>
            <person name="Hesse C."/>
            <person name="Hori C."/>
            <person name="Igarashi K."/>
            <person name="Jurgens J.A."/>
            <person name="Kallen N."/>
            <person name="Kersten P."/>
            <person name="Kohler A."/>
            <person name="Kuees U."/>
            <person name="Kumar T.K.A."/>
            <person name="Kuo A."/>
            <person name="LaButti K."/>
            <person name="Larrondo L.F."/>
            <person name="Lindquist E."/>
            <person name="Ling A."/>
            <person name="Lombard V."/>
            <person name="Lucas S."/>
            <person name="Lundell T."/>
            <person name="Martin R."/>
            <person name="McLaughlin D.J."/>
            <person name="Morgenstern I."/>
            <person name="Morin E."/>
            <person name="Murat C."/>
            <person name="Nagy L.G."/>
            <person name="Nolan M."/>
            <person name="Ohm R.A."/>
            <person name="Patyshakuliyeva A."/>
            <person name="Rokas A."/>
            <person name="Ruiz-Duenas F.J."/>
            <person name="Sabat G."/>
            <person name="Salamov A."/>
            <person name="Samejima M."/>
            <person name="Schmutz J."/>
            <person name="Slot J.C."/>
            <person name="St John F."/>
            <person name="Stenlid J."/>
            <person name="Sun H."/>
            <person name="Sun S."/>
            <person name="Syed K."/>
            <person name="Tsang A."/>
            <person name="Wiebenga A."/>
            <person name="Young D."/>
            <person name="Pisabarro A."/>
            <person name="Eastwood D.C."/>
            <person name="Martin F."/>
            <person name="Cullen D."/>
            <person name="Grigoriev I.V."/>
            <person name="Hibbett D.S."/>
        </authorList>
    </citation>
    <scope>NUCLEOTIDE SEQUENCE [LARGE SCALE GENOMIC DNA]</scope>
    <source>
        <strain evidence="6">FP-101664</strain>
    </source>
</reference>
<dbReference type="OrthoDB" id="406505at2759"/>
<accession>R7S7S5</accession>
<dbReference type="AlphaFoldDB" id="R7S7S5"/>
<dbReference type="GeneID" id="19413673"/>
<name>R7S7S5_TRAVS</name>
<dbReference type="OMA" id="SPLCGKQ"/>
<dbReference type="PANTHER" id="PTHR31836:SF24">
    <property type="entry name" value="RLPA-LIKE PROTEIN DOUBLE-PSI BETA-BARREL DOMAIN-CONTAINING PROTEIN"/>
    <property type="match status" value="1"/>
</dbReference>
<dbReference type="SUPFAM" id="SSF50685">
    <property type="entry name" value="Barwin-like endoglucanases"/>
    <property type="match status" value="1"/>
</dbReference>
<feature type="region of interest" description="Disordered" evidence="2">
    <location>
        <begin position="111"/>
        <end position="251"/>
    </location>
</feature>
<feature type="signal peptide" evidence="3">
    <location>
        <begin position="1"/>
        <end position="18"/>
    </location>
</feature>
<dbReference type="InterPro" id="IPR051477">
    <property type="entry name" value="Expansin_CellWall"/>
</dbReference>
<dbReference type="InterPro" id="IPR036908">
    <property type="entry name" value="RlpA-like_sf"/>
</dbReference>
<feature type="domain" description="RlpA-like protein double-psi beta-barrel" evidence="4">
    <location>
        <begin position="253"/>
        <end position="349"/>
    </location>
</feature>
<evidence type="ECO:0000313" key="5">
    <source>
        <dbReference type="EMBL" id="EIW51730.1"/>
    </source>
</evidence>
<dbReference type="InterPro" id="IPR009009">
    <property type="entry name" value="RlpA-like_DPBB"/>
</dbReference>